<keyword evidence="1" id="KW-0489">Methyltransferase</keyword>
<keyword evidence="4" id="KW-0472">Membrane</keyword>
<sequence length="451" mass="50317">MEKERKSEDGFEKFSCGHAIEYLPIASFKPNPKNPRTHSREQVRQIARSIKKLGFTNPLLIAADNRIIAGHGRFEAAKLLGMKKLPAIRLEGMTEVQIRAYILADNKLALNAGWDEKLLALEFRYLHELEIDFNLELTGFETAEIDNLFEILGPADEDAAADAVPEIDPAEPAVSLLGDFWCLGRHRLLCGDATQKESYRLLMGEQLAQLVITDPPFNVPIGGHVSGLGRIQHAEFAMASGEMSKDQFIAFLYSTFVLLVYFSVDGAIHFIFMDWRHLDEILAAAKGVYPELKNLIVWNKTNAGMGTFYRSQHELIFAFKKGDSPHINNFELGQHGRHRSNVWTYAGANTFREGRQEELALHPTVKPVAMIADAILDCSKRGGIVLDPFAGSGTTLIAAEKTGRKAYAMDISSKYVDTAIRRWEEFTGEKATLAETGQTFSEVKEARANGR</sequence>
<name>A0A932HW30_UNCTE</name>
<dbReference type="InterPro" id="IPR050336">
    <property type="entry name" value="Chromosome_partition/occlusion"/>
</dbReference>
<dbReference type="GO" id="GO:0005694">
    <property type="term" value="C:chromosome"/>
    <property type="evidence" value="ECO:0007669"/>
    <property type="project" value="TreeGrafter"/>
</dbReference>
<dbReference type="InterPro" id="IPR029063">
    <property type="entry name" value="SAM-dependent_MTases_sf"/>
</dbReference>
<dbReference type="PIRSF" id="PIRSF036758">
    <property type="entry name" value="Aden_M_ParB"/>
    <property type="match status" value="1"/>
</dbReference>
<dbReference type="GO" id="GO:0007059">
    <property type="term" value="P:chromosome segregation"/>
    <property type="evidence" value="ECO:0007669"/>
    <property type="project" value="TreeGrafter"/>
</dbReference>
<evidence type="ECO:0000313" key="6">
    <source>
        <dbReference type="EMBL" id="MBI3126068.1"/>
    </source>
</evidence>
<protein>
    <recommendedName>
        <fullName evidence="3">Methyltransferase</fullName>
        <ecNumber evidence="3">2.1.1.-</ecNumber>
    </recommendedName>
</protein>
<reference evidence="6" key="1">
    <citation type="submission" date="2020-07" db="EMBL/GenBank/DDBJ databases">
        <title>Huge and variable diversity of episymbiotic CPR bacteria and DPANN archaea in groundwater ecosystems.</title>
        <authorList>
            <person name="He C.Y."/>
            <person name="Keren R."/>
            <person name="Whittaker M."/>
            <person name="Farag I.F."/>
            <person name="Doudna J."/>
            <person name="Cate J.H.D."/>
            <person name="Banfield J.F."/>
        </authorList>
    </citation>
    <scope>NUCLEOTIDE SEQUENCE</scope>
    <source>
        <strain evidence="6">NC_groundwater_763_Ag_S-0.2um_68_21</strain>
    </source>
</reference>
<dbReference type="GO" id="GO:0008170">
    <property type="term" value="F:N-methyltransferase activity"/>
    <property type="evidence" value="ECO:0007669"/>
    <property type="project" value="InterPro"/>
</dbReference>
<dbReference type="EC" id="2.1.1.-" evidence="3"/>
<dbReference type="PANTHER" id="PTHR33375">
    <property type="entry name" value="CHROMOSOME-PARTITIONING PROTEIN PARB-RELATED"/>
    <property type="match status" value="1"/>
</dbReference>
<feature type="transmembrane region" description="Helical" evidence="4">
    <location>
        <begin position="248"/>
        <end position="272"/>
    </location>
</feature>
<keyword evidence="4" id="KW-0812">Transmembrane</keyword>
<dbReference type="Gene3D" id="3.40.50.150">
    <property type="entry name" value="Vaccinia Virus protein VP39"/>
    <property type="match status" value="1"/>
</dbReference>
<dbReference type="PANTHER" id="PTHR33375:SF1">
    <property type="entry name" value="CHROMOSOME-PARTITIONING PROTEIN PARB-RELATED"/>
    <property type="match status" value="1"/>
</dbReference>
<feature type="domain" description="ParB-like N-terminal" evidence="5">
    <location>
        <begin position="21"/>
        <end position="106"/>
    </location>
</feature>
<dbReference type="GO" id="GO:0032259">
    <property type="term" value="P:methylation"/>
    <property type="evidence" value="ECO:0007669"/>
    <property type="project" value="UniProtKB-KW"/>
</dbReference>
<dbReference type="SMART" id="SM00470">
    <property type="entry name" value="ParB"/>
    <property type="match status" value="1"/>
</dbReference>
<dbReference type="InterPro" id="IPR001091">
    <property type="entry name" value="RM_Methyltransferase"/>
</dbReference>
<proteinExistence type="inferred from homology"/>
<dbReference type="SUPFAM" id="SSF110849">
    <property type="entry name" value="ParB/Sulfiredoxin"/>
    <property type="match status" value="1"/>
</dbReference>
<keyword evidence="4" id="KW-1133">Transmembrane helix</keyword>
<dbReference type="InterPro" id="IPR036086">
    <property type="entry name" value="ParB/Sulfiredoxin_sf"/>
</dbReference>
<comment type="similarity">
    <text evidence="3">Belongs to the N(4)/N(6)-methyltransferase family.</text>
</comment>
<dbReference type="AlphaFoldDB" id="A0A932HW30"/>
<dbReference type="Proteomes" id="UP000782312">
    <property type="component" value="Unassembled WGS sequence"/>
</dbReference>
<dbReference type="InterPro" id="IPR015840">
    <property type="entry name" value="DNA_MeTrfase_ParB"/>
</dbReference>
<evidence type="ECO:0000313" key="7">
    <source>
        <dbReference type="Proteomes" id="UP000782312"/>
    </source>
</evidence>
<dbReference type="CDD" id="cd16403">
    <property type="entry name" value="ParB_N_like_MT"/>
    <property type="match status" value="1"/>
</dbReference>
<dbReference type="SUPFAM" id="SSF53335">
    <property type="entry name" value="S-adenosyl-L-methionine-dependent methyltransferases"/>
    <property type="match status" value="1"/>
</dbReference>
<evidence type="ECO:0000256" key="2">
    <source>
        <dbReference type="ARBA" id="ARBA00022679"/>
    </source>
</evidence>
<comment type="caution">
    <text evidence="6">The sequence shown here is derived from an EMBL/GenBank/DDBJ whole genome shotgun (WGS) entry which is preliminary data.</text>
</comment>
<dbReference type="Gene3D" id="3.90.1530.10">
    <property type="entry name" value="Conserved hypothetical protein from pyrococcus furiosus pfu- 392566-001, ParB domain"/>
    <property type="match status" value="1"/>
</dbReference>
<dbReference type="Pfam" id="PF02195">
    <property type="entry name" value="ParB_N"/>
    <property type="match status" value="1"/>
</dbReference>
<dbReference type="Pfam" id="PF01555">
    <property type="entry name" value="N6_N4_Mtase"/>
    <property type="match status" value="1"/>
</dbReference>
<dbReference type="GO" id="GO:0003677">
    <property type="term" value="F:DNA binding"/>
    <property type="evidence" value="ECO:0007669"/>
    <property type="project" value="InterPro"/>
</dbReference>
<accession>A0A932HW30</accession>
<dbReference type="PRINTS" id="PR00508">
    <property type="entry name" value="S21N4MTFRASE"/>
</dbReference>
<gene>
    <name evidence="6" type="ORF">HYZ11_00500</name>
</gene>
<dbReference type="GO" id="GO:0045881">
    <property type="term" value="P:positive regulation of sporulation resulting in formation of a cellular spore"/>
    <property type="evidence" value="ECO:0007669"/>
    <property type="project" value="TreeGrafter"/>
</dbReference>
<evidence type="ECO:0000256" key="4">
    <source>
        <dbReference type="SAM" id="Phobius"/>
    </source>
</evidence>
<evidence type="ECO:0000256" key="3">
    <source>
        <dbReference type="RuleBase" id="RU362026"/>
    </source>
</evidence>
<dbReference type="InterPro" id="IPR003115">
    <property type="entry name" value="ParB_N"/>
</dbReference>
<keyword evidence="2" id="KW-0808">Transferase</keyword>
<organism evidence="6 7">
    <name type="scientific">Tectimicrobiota bacterium</name>
    <dbReference type="NCBI Taxonomy" id="2528274"/>
    <lineage>
        <taxon>Bacteria</taxon>
        <taxon>Pseudomonadati</taxon>
        <taxon>Nitrospinota/Tectimicrobiota group</taxon>
        <taxon>Candidatus Tectimicrobiota</taxon>
    </lineage>
</organism>
<dbReference type="CDD" id="cd02440">
    <property type="entry name" value="AdoMet_MTases"/>
    <property type="match status" value="1"/>
</dbReference>
<dbReference type="EMBL" id="JACPUR010000001">
    <property type="protein sequence ID" value="MBI3126068.1"/>
    <property type="molecule type" value="Genomic_DNA"/>
</dbReference>
<evidence type="ECO:0000259" key="5">
    <source>
        <dbReference type="SMART" id="SM00470"/>
    </source>
</evidence>
<dbReference type="InterPro" id="IPR002941">
    <property type="entry name" value="DNA_methylase_N4/N6"/>
</dbReference>
<evidence type="ECO:0000256" key="1">
    <source>
        <dbReference type="ARBA" id="ARBA00022603"/>
    </source>
</evidence>